<evidence type="ECO:0000256" key="1">
    <source>
        <dbReference type="SAM" id="SignalP"/>
    </source>
</evidence>
<evidence type="ECO:0000313" key="3">
    <source>
        <dbReference type="Proteomes" id="UP000600101"/>
    </source>
</evidence>
<evidence type="ECO:0008006" key="4">
    <source>
        <dbReference type="Google" id="ProtNLM"/>
    </source>
</evidence>
<proteinExistence type="predicted"/>
<dbReference type="EMBL" id="JACOMF010000001">
    <property type="protein sequence ID" value="MBC4013960.1"/>
    <property type="molecule type" value="Genomic_DNA"/>
</dbReference>
<protein>
    <recommendedName>
        <fullName evidence="4">Mlr4354 like protein</fullName>
    </recommendedName>
</protein>
<dbReference type="InterPro" id="IPR038696">
    <property type="entry name" value="IalB_sf"/>
</dbReference>
<dbReference type="Gene3D" id="2.60.40.1880">
    <property type="entry name" value="Invasion associated locus B (IalB) protein"/>
    <property type="match status" value="1"/>
</dbReference>
<gene>
    <name evidence="2" type="ORF">H7965_01380</name>
</gene>
<reference evidence="2" key="1">
    <citation type="submission" date="2020-08" db="EMBL/GenBank/DDBJ databases">
        <authorList>
            <person name="Hu Y."/>
            <person name="Nguyen S.V."/>
            <person name="Li F."/>
            <person name="Fanning S."/>
        </authorList>
    </citation>
    <scope>NUCLEOTIDE SEQUENCE</scope>
    <source>
        <strain evidence="2">SYSU D8009</strain>
    </source>
</reference>
<evidence type="ECO:0000313" key="2">
    <source>
        <dbReference type="EMBL" id="MBC4013960.1"/>
    </source>
</evidence>
<dbReference type="AlphaFoldDB" id="A0A9X0UF14"/>
<feature type="signal peptide" evidence="1">
    <location>
        <begin position="1"/>
        <end position="22"/>
    </location>
</feature>
<keyword evidence="3" id="KW-1185">Reference proteome</keyword>
<dbReference type="InterPro" id="IPR010642">
    <property type="entry name" value="Invasion_prot_B"/>
</dbReference>
<dbReference type="Proteomes" id="UP000600101">
    <property type="component" value="Unassembled WGS sequence"/>
</dbReference>
<name>A0A9X0UF14_9PROT</name>
<keyword evidence="1" id="KW-0732">Signal</keyword>
<accession>A0A9X0UF14</accession>
<dbReference type="Pfam" id="PF06776">
    <property type="entry name" value="IalB"/>
    <property type="match status" value="1"/>
</dbReference>
<feature type="chain" id="PRO_5040976638" description="Mlr4354 like protein" evidence="1">
    <location>
        <begin position="23"/>
        <end position="168"/>
    </location>
</feature>
<sequence>MRMFFRPALLTALLLCPVLAQAQQERPKKLGEFQSWIAATYTEGGQKICYAFARASRSEGASRQNVMLTVTHRPAARDTVTISAGYTYPRTVTDVEVTVGSHELPFYTAGSTAAARNSAAAIRAMRAGRDAVAKAPGPNGRGRVTDTFPLAGFSAAYDAISRECPVHR</sequence>
<comment type="caution">
    <text evidence="2">The sequence shown here is derived from an EMBL/GenBank/DDBJ whole genome shotgun (WGS) entry which is preliminary data.</text>
</comment>
<organism evidence="2 3">
    <name type="scientific">Siccirubricoccus deserti</name>
    <dbReference type="NCBI Taxonomy" id="2013562"/>
    <lineage>
        <taxon>Bacteria</taxon>
        <taxon>Pseudomonadati</taxon>
        <taxon>Pseudomonadota</taxon>
        <taxon>Alphaproteobacteria</taxon>
        <taxon>Acetobacterales</taxon>
        <taxon>Roseomonadaceae</taxon>
        <taxon>Siccirubricoccus</taxon>
    </lineage>
</organism>